<dbReference type="InterPro" id="IPR007739">
    <property type="entry name" value="RgpF"/>
</dbReference>
<dbReference type="EC" id="2.4.1.-" evidence="1"/>
<reference evidence="1" key="1">
    <citation type="submission" date="2018-06" db="EMBL/GenBank/DDBJ databases">
        <authorList>
            <person name="Zhirakovskaya E."/>
        </authorList>
    </citation>
    <scope>NUCLEOTIDE SEQUENCE</scope>
</reference>
<organism evidence="1">
    <name type="scientific">hydrothermal vent metagenome</name>
    <dbReference type="NCBI Taxonomy" id="652676"/>
    <lineage>
        <taxon>unclassified sequences</taxon>
        <taxon>metagenomes</taxon>
        <taxon>ecological metagenomes</taxon>
    </lineage>
</organism>
<proteinExistence type="predicted"/>
<accession>A0A3B0W3S0</accession>
<dbReference type="EMBL" id="UOFC01000082">
    <property type="protein sequence ID" value="VAW45912.1"/>
    <property type="molecule type" value="Genomic_DNA"/>
</dbReference>
<evidence type="ECO:0000313" key="1">
    <source>
        <dbReference type="EMBL" id="VAW45912.1"/>
    </source>
</evidence>
<keyword evidence="1" id="KW-0808">Transferase</keyword>
<dbReference type="Pfam" id="PF05045">
    <property type="entry name" value="RgpF"/>
    <property type="match status" value="1"/>
</dbReference>
<dbReference type="GO" id="GO:0016757">
    <property type="term" value="F:glycosyltransferase activity"/>
    <property type="evidence" value="ECO:0007669"/>
    <property type="project" value="UniProtKB-KW"/>
</dbReference>
<gene>
    <name evidence="1" type="ORF">MNBD_GAMMA03-244</name>
</gene>
<name>A0A3B0W3S0_9ZZZZ</name>
<sequence>MRYNLKIACIFAHYDNQNEVDEYVIFYLKSLKEIVQTLVFVSTSSISDSDVLQIEAIGVTVIIRENIGYDFYSYKVGLEALSWNEYSHIIICNDSVYGPIYPLENVFKQMQATECDFWGITSSESIGFHLQSYFLVFKKNVISAGVFKKFWEDLTIINNKFLVVKKYEVGLTKTLIANNYKSAAFVKNVKLEVSKSLRFIQLVVRLVKSPIKIFKFIKNPSRYLIAINKIKVNPSLESIKSLVVRSKSPFIKTVLFKGLEAEQNLSIVKNVIPMVSSYDYLLIKHHIARISSPNDEL</sequence>
<dbReference type="AlphaFoldDB" id="A0A3B0W3S0"/>
<protein>
    <submittedName>
        <fullName evidence="1">Alpha-L-Rha alpha-1,2-L-rhamnosyltransferase/alpha-L-Rha alpha-1,3-L-rhamnosyltransferase</fullName>
        <ecNumber evidence="1">2.4.1.-</ecNumber>
    </submittedName>
</protein>
<keyword evidence="1" id="KW-0328">Glycosyltransferase</keyword>